<dbReference type="PANTHER" id="PTHR13161">
    <property type="entry name" value="SPLICING FACTOR SUPPRESSOR OF WHITE APRICOT"/>
    <property type="match status" value="1"/>
</dbReference>
<feature type="compositionally biased region" description="Basic and acidic residues" evidence="7">
    <location>
        <begin position="850"/>
        <end position="863"/>
    </location>
</feature>
<feature type="compositionally biased region" description="Basic residues" evidence="7">
    <location>
        <begin position="747"/>
        <end position="758"/>
    </location>
</feature>
<evidence type="ECO:0000313" key="10">
    <source>
        <dbReference type="Proteomes" id="UP000029120"/>
    </source>
</evidence>
<dbReference type="eggNOG" id="KOG1847">
    <property type="taxonomic scope" value="Eukaryota"/>
</dbReference>
<gene>
    <name evidence="9" type="ordered locus">AALP_Aa8g335800</name>
</gene>
<dbReference type="SUPFAM" id="SSF109905">
    <property type="entry name" value="Surp module (SWAP domain)"/>
    <property type="match status" value="2"/>
</dbReference>
<dbReference type="Pfam" id="PF09750">
    <property type="entry name" value="DRY_EERY"/>
    <property type="match status" value="1"/>
</dbReference>
<feature type="compositionally biased region" description="Low complexity" evidence="7">
    <location>
        <begin position="571"/>
        <end position="585"/>
    </location>
</feature>
<dbReference type="PROSITE" id="PS50128">
    <property type="entry name" value="SURP"/>
    <property type="match status" value="2"/>
</dbReference>
<organism evidence="9 10">
    <name type="scientific">Arabis alpina</name>
    <name type="common">Alpine rock-cress</name>
    <dbReference type="NCBI Taxonomy" id="50452"/>
    <lineage>
        <taxon>Eukaryota</taxon>
        <taxon>Viridiplantae</taxon>
        <taxon>Streptophyta</taxon>
        <taxon>Embryophyta</taxon>
        <taxon>Tracheophyta</taxon>
        <taxon>Spermatophyta</taxon>
        <taxon>Magnoliopsida</taxon>
        <taxon>eudicotyledons</taxon>
        <taxon>Gunneridae</taxon>
        <taxon>Pentapetalae</taxon>
        <taxon>rosids</taxon>
        <taxon>malvids</taxon>
        <taxon>Brassicales</taxon>
        <taxon>Brassicaceae</taxon>
        <taxon>Arabideae</taxon>
        <taxon>Arabis</taxon>
    </lineage>
</organism>
<feature type="compositionally biased region" description="Basic residues" evidence="7">
    <location>
        <begin position="809"/>
        <end position="819"/>
    </location>
</feature>
<keyword evidence="1" id="KW-0507">mRNA processing</keyword>
<reference evidence="10" key="1">
    <citation type="journal article" date="2015" name="Nat. Plants">
        <title>Genome expansion of Arabis alpina linked with retrotransposition and reduced symmetric DNA methylation.</title>
        <authorList>
            <person name="Willing E.M."/>
            <person name="Rawat V."/>
            <person name="Mandakova T."/>
            <person name="Maumus F."/>
            <person name="James G.V."/>
            <person name="Nordstroem K.J."/>
            <person name="Becker C."/>
            <person name="Warthmann N."/>
            <person name="Chica C."/>
            <person name="Szarzynska B."/>
            <person name="Zytnicki M."/>
            <person name="Albani M.C."/>
            <person name="Kiefer C."/>
            <person name="Bergonzi S."/>
            <person name="Castaings L."/>
            <person name="Mateos J.L."/>
            <person name="Berns M.C."/>
            <person name="Bujdoso N."/>
            <person name="Piofczyk T."/>
            <person name="de Lorenzo L."/>
            <person name="Barrero-Sicilia C."/>
            <person name="Mateos I."/>
            <person name="Piednoel M."/>
            <person name="Hagmann J."/>
            <person name="Chen-Min-Tao R."/>
            <person name="Iglesias-Fernandez R."/>
            <person name="Schuster S.C."/>
            <person name="Alonso-Blanco C."/>
            <person name="Roudier F."/>
            <person name="Carbonero P."/>
            <person name="Paz-Ares J."/>
            <person name="Davis S.J."/>
            <person name="Pecinka A."/>
            <person name="Quesneville H."/>
            <person name="Colot V."/>
            <person name="Lysak M.A."/>
            <person name="Weigel D."/>
            <person name="Coupland G."/>
            <person name="Schneeberger K."/>
        </authorList>
    </citation>
    <scope>NUCLEOTIDE SEQUENCE [LARGE SCALE GENOMIC DNA]</scope>
    <source>
        <strain evidence="10">cv. Pajares</strain>
    </source>
</reference>
<evidence type="ECO:0000256" key="7">
    <source>
        <dbReference type="SAM" id="MobiDB-lite"/>
    </source>
</evidence>
<evidence type="ECO:0000313" key="9">
    <source>
        <dbReference type="EMBL" id="KFK27110.1"/>
    </source>
</evidence>
<keyword evidence="6" id="KW-0508">mRNA splicing</keyword>
<sequence length="894" mass="101334">MDLEIVGRHALFFDDDPMATFVNSPTALVDWNSLLIDRYDVRHLLSSPPPPRLKRRRPISDDRDLESELDHERYFDLLAESPSPSLDENDKNDVSANTNADGFRAVPFSYGSTSDFSDQTNADMESGFHPPFPVPDCLLQNLMLGEEMELSKVAIHRHLVSFCCHDKGRCRFHYVYTCVLPKPPTEKLHQIIARTSSFVSKHGGQSEIVLRVKQGGNPTFGFLMPDHHLHPYFRFLVEHQELLIGKSCVEDKKEEGEKDGGALSLLGSVYGTVEDEDTIEESSAKDSKTNESAEGDDGVMVADSSVPDGSKRTARIATERDVASKSSLKSNDKASLVRKYPSVSSVNVVERKQINAEDHDTEKLLTSDKLQSSAMPAQPKLEPQIVEPPIEMKKAIDKIVDFIQKNGKELEPTLAAQDVKYGMFPFLHPASLYHAYYRKVLQEAEELKSSDKGDITKMKEMKLEKMSTAVKDHEPAFGSVLPDDFAKKEKLKMVSDKPKIESHKEPFKPVEPQMRITVDVNTAAAILQAARRGIRNPQLGILSGKPLDETSFSLGNDGSNTSSKSTGQLISGSAVASEADSSEAGLSKEQKLKAERLKRAKMFVAMIKPGAQPAQQAEPLRSLSVEPLDSRISGLGSNAAKEREGSSIPFEAETKQADDGNIERRSKRNYRSKSERDEHYKMDEEEEEEDEESSMEDVTEETKTEKKHSSRNQHDKHKHKTRHSSKDRYSRDKHKHESSSDDDYHSRSRHRHEHRKSSDRHELYNSSDNEREHRHRSNKHTKDVDYSKDKRSHHHRSRTHLDSSDDDHHRHHRHRSSRRKREDSSDVEHGHRHRSSKRMKKDKNTEEEETISKSDQSDLKAASEDNNIPYSQNEPTQVSDELRAKIRAMLADTL</sequence>
<dbReference type="Gene3D" id="1.10.10.790">
    <property type="entry name" value="Surp module"/>
    <property type="match status" value="2"/>
</dbReference>
<keyword evidence="5" id="KW-0804">Transcription</keyword>
<keyword evidence="3" id="KW-0694">RNA-binding</keyword>
<dbReference type="EMBL" id="CM002876">
    <property type="protein sequence ID" value="KFK27110.1"/>
    <property type="molecule type" value="Genomic_DNA"/>
</dbReference>
<evidence type="ECO:0000256" key="5">
    <source>
        <dbReference type="ARBA" id="ARBA00023163"/>
    </source>
</evidence>
<feature type="compositionally biased region" description="Basic and acidic residues" evidence="7">
    <location>
        <begin position="799"/>
        <end position="808"/>
    </location>
</feature>
<feature type="compositionally biased region" description="Basic and acidic residues" evidence="7">
    <location>
        <begin position="282"/>
        <end position="291"/>
    </location>
</feature>
<feature type="compositionally biased region" description="Basic residues" evidence="7">
    <location>
        <begin position="830"/>
        <end position="841"/>
    </location>
</feature>
<dbReference type="GO" id="GO:0000395">
    <property type="term" value="P:mRNA 5'-splice site recognition"/>
    <property type="evidence" value="ECO:0007669"/>
    <property type="project" value="TreeGrafter"/>
</dbReference>
<dbReference type="InterPro" id="IPR040397">
    <property type="entry name" value="SWAP"/>
</dbReference>
<protein>
    <recommendedName>
        <fullName evidence="8">SURP motif domain-containing protein</fullName>
    </recommendedName>
</protein>
<evidence type="ECO:0000256" key="1">
    <source>
        <dbReference type="ARBA" id="ARBA00022664"/>
    </source>
</evidence>
<feature type="compositionally biased region" description="Acidic residues" evidence="7">
    <location>
        <begin position="683"/>
        <end position="699"/>
    </location>
</feature>
<dbReference type="GO" id="GO:0003723">
    <property type="term" value="F:RNA binding"/>
    <property type="evidence" value="ECO:0007669"/>
    <property type="project" value="UniProtKB-KW"/>
</dbReference>
<feature type="compositionally biased region" description="Basic and acidic residues" evidence="7">
    <location>
        <begin position="672"/>
        <end position="682"/>
    </location>
</feature>
<feature type="compositionally biased region" description="Basic and acidic residues" evidence="7">
    <location>
        <begin position="780"/>
        <end position="789"/>
    </location>
</feature>
<dbReference type="OrthoDB" id="5836667at2759"/>
<evidence type="ECO:0000256" key="3">
    <source>
        <dbReference type="ARBA" id="ARBA00022884"/>
    </source>
</evidence>
<feature type="domain" description="SURP motif" evidence="8">
    <location>
        <begin position="395"/>
        <end position="437"/>
    </location>
</feature>
<keyword evidence="4" id="KW-0805">Transcription regulation</keyword>
<dbReference type="Proteomes" id="UP000029120">
    <property type="component" value="Chromosome 8"/>
</dbReference>
<evidence type="ECO:0000256" key="2">
    <source>
        <dbReference type="ARBA" id="ARBA00022737"/>
    </source>
</evidence>
<dbReference type="Gramene" id="KFK27110">
    <property type="protein sequence ID" value="KFK27110"/>
    <property type="gene ID" value="AALP_AA8G335800"/>
</dbReference>
<name>A0A087GB58_ARAAL</name>
<feature type="compositionally biased region" description="Basic and acidic residues" evidence="7">
    <location>
        <begin position="652"/>
        <end position="664"/>
    </location>
</feature>
<feature type="region of interest" description="Disordered" evidence="7">
    <location>
        <begin position="276"/>
        <end position="331"/>
    </location>
</feature>
<proteinExistence type="predicted"/>
<dbReference type="InterPro" id="IPR000061">
    <property type="entry name" value="Surp"/>
</dbReference>
<dbReference type="SMART" id="SM00648">
    <property type="entry name" value="SWAP"/>
    <property type="match status" value="2"/>
</dbReference>
<feature type="compositionally biased region" description="Basic and acidic residues" evidence="7">
    <location>
        <begin position="820"/>
        <end position="829"/>
    </location>
</feature>
<accession>A0A087GB58</accession>
<feature type="compositionally biased region" description="Basic and acidic residues" evidence="7">
    <location>
        <begin position="759"/>
        <end position="772"/>
    </location>
</feature>
<dbReference type="InterPro" id="IPR035967">
    <property type="entry name" value="SWAP/Surp_sf"/>
</dbReference>
<dbReference type="InterPro" id="IPR019147">
    <property type="entry name" value="SWAP_N_domain"/>
</dbReference>
<evidence type="ECO:0000259" key="8">
    <source>
        <dbReference type="PROSITE" id="PS50128"/>
    </source>
</evidence>
<dbReference type="Pfam" id="PF01805">
    <property type="entry name" value="Surp"/>
    <property type="match status" value="2"/>
</dbReference>
<feature type="compositionally biased region" description="Basic residues" evidence="7">
    <location>
        <begin position="705"/>
        <end position="723"/>
    </location>
</feature>
<feature type="region of interest" description="Disordered" evidence="7">
    <location>
        <begin position="631"/>
        <end position="881"/>
    </location>
</feature>
<dbReference type="PANTHER" id="PTHR13161:SF15">
    <property type="entry name" value="SPLICING FACTOR, SUPPRESSOR OF WHITE-APRICOT HOMOLOG"/>
    <property type="match status" value="1"/>
</dbReference>
<feature type="compositionally biased region" description="Polar residues" evidence="7">
    <location>
        <begin position="552"/>
        <end position="570"/>
    </location>
</feature>
<evidence type="ECO:0000256" key="6">
    <source>
        <dbReference type="ARBA" id="ARBA00023187"/>
    </source>
</evidence>
<feature type="domain" description="SURP motif" evidence="8">
    <location>
        <begin position="191"/>
        <end position="233"/>
    </location>
</feature>
<dbReference type="AlphaFoldDB" id="A0A087GB58"/>
<keyword evidence="2" id="KW-0677">Repeat</keyword>
<feature type="region of interest" description="Disordered" evidence="7">
    <location>
        <begin position="552"/>
        <end position="587"/>
    </location>
</feature>
<dbReference type="SMART" id="SM01141">
    <property type="entry name" value="DRY_EERY"/>
    <property type="match status" value="1"/>
</dbReference>
<evidence type="ECO:0000256" key="4">
    <source>
        <dbReference type="ARBA" id="ARBA00023015"/>
    </source>
</evidence>
<feature type="compositionally biased region" description="Polar residues" evidence="7">
    <location>
        <begin position="864"/>
        <end position="879"/>
    </location>
</feature>
<keyword evidence="10" id="KW-1185">Reference proteome</keyword>
<feature type="compositionally biased region" description="Basic and acidic residues" evidence="7">
    <location>
        <begin position="724"/>
        <end position="746"/>
    </location>
</feature>